<sequence>MPNDGGILEHGHLEKTYRFSQEDIMTEVVLLSSRNPFDMILPVLGPYNIGYTSNGRYMLVGGRKDHLAMMDMLHMDLIKEFEFSFHSRKQFLLCHTSSALAFTKESKGQNKNSGGKKFFIKRKTVGYAMIYKDLSVALLTFILRFLNGGHRRRRGADFVARRLLRVACRHGRHHAKKHSKKDAWATLDPERIRRTGGDPGAGPSNVAAPAAPPQQPPAPRQDRWVCSPSPSPERVAERLRESETQQPLRPMRYCPLHGWGPCPARQPRAPPTDADTAAPAVRSSGLLVQVTSPARPRAQTRLTARKSTGPRGRPVGQIASTSTAAVAVDATSSSSDDERIALVLGDGVQQRLPTPTPDDGPSGTVSPPALLSPSGNRVVRRLAHHLSPRPRAPGSWSATARPSDDDVRERSRSPPRRLP</sequence>
<dbReference type="STRING" id="4577.A0A1D6F476"/>
<accession>A0A1D6F476</accession>
<gene>
    <name evidence="2" type="ORF">ZEAMMB73_Zm00001d007142</name>
</gene>
<feature type="region of interest" description="Disordered" evidence="1">
    <location>
        <begin position="293"/>
        <end position="323"/>
    </location>
</feature>
<dbReference type="EMBL" id="CM007648">
    <property type="protein sequence ID" value="ONM26131.1"/>
    <property type="molecule type" value="Genomic_DNA"/>
</dbReference>
<feature type="compositionally biased region" description="Basic and acidic residues" evidence="1">
    <location>
        <begin position="234"/>
        <end position="243"/>
    </location>
</feature>
<protein>
    <submittedName>
        <fullName evidence="2">Uncharacterized protein</fullName>
    </submittedName>
</protein>
<feature type="compositionally biased region" description="Basic residues" evidence="1">
    <location>
        <begin position="378"/>
        <end position="388"/>
    </location>
</feature>
<dbReference type="AlphaFoldDB" id="A0A1D6F476"/>
<evidence type="ECO:0000313" key="2">
    <source>
        <dbReference type="EMBL" id="ONM26131.1"/>
    </source>
</evidence>
<feature type="region of interest" description="Disordered" evidence="1">
    <location>
        <begin position="345"/>
        <end position="419"/>
    </location>
</feature>
<dbReference type="PaxDb" id="4577-GRMZM5G839114_P01"/>
<dbReference type="PANTHER" id="PTHR14085:SF3">
    <property type="entry name" value="WD REPEAT-CONTAINING PROTEIN 46"/>
    <property type="match status" value="1"/>
</dbReference>
<feature type="compositionally biased region" description="Pro residues" evidence="1">
    <location>
        <begin position="210"/>
        <end position="219"/>
    </location>
</feature>
<feature type="compositionally biased region" description="Basic and acidic residues" evidence="1">
    <location>
        <begin position="402"/>
        <end position="412"/>
    </location>
</feature>
<dbReference type="InterPro" id="IPR040315">
    <property type="entry name" value="WDR46/Utp7"/>
</dbReference>
<dbReference type="eggNOG" id="KOG1272">
    <property type="taxonomic scope" value="Eukaryota"/>
</dbReference>
<proteinExistence type="predicted"/>
<organism evidence="2">
    <name type="scientific">Zea mays</name>
    <name type="common">Maize</name>
    <dbReference type="NCBI Taxonomy" id="4577"/>
    <lineage>
        <taxon>Eukaryota</taxon>
        <taxon>Viridiplantae</taxon>
        <taxon>Streptophyta</taxon>
        <taxon>Embryophyta</taxon>
        <taxon>Tracheophyta</taxon>
        <taxon>Spermatophyta</taxon>
        <taxon>Magnoliopsida</taxon>
        <taxon>Liliopsida</taxon>
        <taxon>Poales</taxon>
        <taxon>Poaceae</taxon>
        <taxon>PACMAD clade</taxon>
        <taxon>Panicoideae</taxon>
        <taxon>Andropogonodae</taxon>
        <taxon>Andropogoneae</taxon>
        <taxon>Tripsacinae</taxon>
        <taxon>Zea</taxon>
    </lineage>
</organism>
<dbReference type="InParanoid" id="A0A1D6F476"/>
<feature type="compositionally biased region" description="Basic residues" evidence="1">
    <location>
        <begin position="170"/>
        <end position="180"/>
    </location>
</feature>
<dbReference type="ExpressionAtlas" id="A0A1D6F476">
    <property type="expression patterns" value="baseline and differential"/>
</dbReference>
<feature type="region of interest" description="Disordered" evidence="1">
    <location>
        <begin position="170"/>
        <end position="246"/>
    </location>
</feature>
<name>A0A1D6F476_MAIZE</name>
<evidence type="ECO:0000256" key="1">
    <source>
        <dbReference type="SAM" id="MobiDB-lite"/>
    </source>
</evidence>
<reference evidence="2" key="1">
    <citation type="submission" date="2015-12" db="EMBL/GenBank/DDBJ databases">
        <title>Update maize B73 reference genome by single molecule sequencing technologies.</title>
        <authorList>
            <consortium name="Maize Genome Sequencing Project"/>
            <person name="Ware D."/>
        </authorList>
    </citation>
    <scope>NUCLEOTIDE SEQUENCE [LARGE SCALE GENOMIC DNA]</scope>
    <source>
        <tissue evidence="2">Seedling</tissue>
    </source>
</reference>
<dbReference type="PANTHER" id="PTHR14085">
    <property type="entry name" value="WD-REPEAT PROTEIN BING4"/>
    <property type="match status" value="1"/>
</dbReference>